<reference evidence="1" key="1">
    <citation type="submission" date="2020-04" db="EMBL/GenBank/DDBJ databases">
        <authorList>
            <person name="Alioto T."/>
            <person name="Alioto T."/>
            <person name="Gomez Garrido J."/>
        </authorList>
    </citation>
    <scope>NUCLEOTIDE SEQUENCE</scope>
    <source>
        <strain evidence="1">A484AB</strain>
    </source>
</reference>
<name>A0A6S7GP66_PARCT</name>
<gene>
    <name evidence="1" type="ORF">PACLA_8A063204</name>
</gene>
<accession>A0A6S7GP66</accession>
<sequence>MIETIFFFVDLLDELYPENQLQPKDPIEKAKQKLFVEKQGETHLKGRTEETKQELLKNISKVEQYLAENKLQYFGGEFNNILL</sequence>
<protein>
    <submittedName>
        <fullName evidence="1">Uncharacterized protein</fullName>
    </submittedName>
</protein>
<dbReference type="Gene3D" id="3.40.30.10">
    <property type="entry name" value="Glutaredoxin"/>
    <property type="match status" value="1"/>
</dbReference>
<dbReference type="AlphaFoldDB" id="A0A6S7GP66"/>
<proteinExistence type="predicted"/>
<evidence type="ECO:0000313" key="1">
    <source>
        <dbReference type="EMBL" id="CAB3991336.1"/>
    </source>
</evidence>
<dbReference type="OrthoDB" id="4951845at2759"/>
<comment type="caution">
    <text evidence="1">The sequence shown here is derived from an EMBL/GenBank/DDBJ whole genome shotgun (WGS) entry which is preliminary data.</text>
</comment>
<dbReference type="Proteomes" id="UP001152795">
    <property type="component" value="Unassembled WGS sequence"/>
</dbReference>
<organism evidence="1 2">
    <name type="scientific">Paramuricea clavata</name>
    <name type="common">Red gorgonian</name>
    <name type="synonym">Violescent sea-whip</name>
    <dbReference type="NCBI Taxonomy" id="317549"/>
    <lineage>
        <taxon>Eukaryota</taxon>
        <taxon>Metazoa</taxon>
        <taxon>Cnidaria</taxon>
        <taxon>Anthozoa</taxon>
        <taxon>Octocorallia</taxon>
        <taxon>Malacalcyonacea</taxon>
        <taxon>Plexauridae</taxon>
        <taxon>Paramuricea</taxon>
    </lineage>
</organism>
<keyword evidence="2" id="KW-1185">Reference proteome</keyword>
<evidence type="ECO:0000313" key="2">
    <source>
        <dbReference type="Proteomes" id="UP001152795"/>
    </source>
</evidence>
<dbReference type="EMBL" id="CACRXK020001829">
    <property type="protein sequence ID" value="CAB3991336.1"/>
    <property type="molecule type" value="Genomic_DNA"/>
</dbReference>
<dbReference type="Gene3D" id="1.20.1050.10">
    <property type="match status" value="1"/>
</dbReference>